<dbReference type="PIRSF" id="PIRSF500217">
    <property type="entry name" value="AlgI"/>
    <property type="match status" value="1"/>
</dbReference>
<evidence type="ECO:0000256" key="7">
    <source>
        <dbReference type="ARBA" id="ARBA00023136"/>
    </source>
</evidence>
<dbReference type="PANTHER" id="PTHR13285">
    <property type="entry name" value="ACYLTRANSFERASE"/>
    <property type="match status" value="1"/>
</dbReference>
<keyword evidence="4 9" id="KW-0808">Transferase</keyword>
<dbReference type="InterPro" id="IPR028362">
    <property type="entry name" value="AlgI"/>
</dbReference>
<feature type="transmembrane region" description="Helical" evidence="10">
    <location>
        <begin position="449"/>
        <end position="467"/>
    </location>
</feature>
<evidence type="ECO:0000256" key="9">
    <source>
        <dbReference type="PIRNR" id="PIRNR016636"/>
    </source>
</evidence>
<feature type="transmembrane region" description="Helical" evidence="10">
    <location>
        <begin position="316"/>
        <end position="345"/>
    </location>
</feature>
<dbReference type="AlphaFoldDB" id="A0A1F5SJ86"/>
<keyword evidence="8 9" id="KW-0012">Acyltransferase</keyword>
<evidence type="ECO:0000256" key="3">
    <source>
        <dbReference type="ARBA" id="ARBA00022475"/>
    </source>
</evidence>
<proteinExistence type="inferred from homology"/>
<evidence type="ECO:0000256" key="5">
    <source>
        <dbReference type="ARBA" id="ARBA00022692"/>
    </source>
</evidence>
<keyword evidence="7 9" id="KW-0472">Membrane</keyword>
<reference evidence="11 12" key="1">
    <citation type="journal article" date="2016" name="Nat. Commun.">
        <title>Thousands of microbial genomes shed light on interconnected biogeochemical processes in an aquifer system.</title>
        <authorList>
            <person name="Anantharaman K."/>
            <person name="Brown C.T."/>
            <person name="Hug L.A."/>
            <person name="Sharon I."/>
            <person name="Castelle C.J."/>
            <person name="Probst A.J."/>
            <person name="Thomas B.C."/>
            <person name="Singh A."/>
            <person name="Wilkins M.J."/>
            <person name="Karaoz U."/>
            <person name="Brodie E.L."/>
            <person name="Williams K.H."/>
            <person name="Hubbard S.S."/>
            <person name="Banfield J.F."/>
        </authorList>
    </citation>
    <scope>NUCLEOTIDE SEQUENCE [LARGE SCALE GENOMIC DNA]</scope>
</reference>
<dbReference type="EMBL" id="MFGB01000014">
    <property type="protein sequence ID" value="OGF26729.1"/>
    <property type="molecule type" value="Genomic_DNA"/>
</dbReference>
<evidence type="ECO:0000256" key="10">
    <source>
        <dbReference type="SAM" id="Phobius"/>
    </source>
</evidence>
<keyword evidence="5 10" id="KW-0812">Transmembrane</keyword>
<dbReference type="STRING" id="1797994.A2227_06410"/>
<comment type="caution">
    <text evidence="11">The sequence shown here is derived from an EMBL/GenBank/DDBJ whole genome shotgun (WGS) entry which is preliminary data.</text>
</comment>
<feature type="transmembrane region" description="Helical" evidence="10">
    <location>
        <begin position="110"/>
        <end position="134"/>
    </location>
</feature>
<dbReference type="InterPro" id="IPR004299">
    <property type="entry name" value="MBOAT_fam"/>
</dbReference>
<protein>
    <recommendedName>
        <fullName evidence="13">Acyltransferase</fullName>
    </recommendedName>
</protein>
<dbReference type="InterPro" id="IPR024194">
    <property type="entry name" value="Ac/AlaTfrase_AlgI/DltB"/>
</dbReference>
<dbReference type="GO" id="GO:0005886">
    <property type="term" value="C:plasma membrane"/>
    <property type="evidence" value="ECO:0007669"/>
    <property type="project" value="UniProtKB-SubCell"/>
</dbReference>
<comment type="similarity">
    <text evidence="2 9">Belongs to the membrane-bound acyltransferase family.</text>
</comment>
<evidence type="ECO:0000256" key="6">
    <source>
        <dbReference type="ARBA" id="ARBA00022989"/>
    </source>
</evidence>
<gene>
    <name evidence="11" type="ORF">A2227_06410</name>
</gene>
<organism evidence="11 12">
    <name type="scientific">Candidatus Falkowbacteria bacterium RIFOXYA2_FULL_47_19</name>
    <dbReference type="NCBI Taxonomy" id="1797994"/>
    <lineage>
        <taxon>Bacteria</taxon>
        <taxon>Candidatus Falkowiibacteriota</taxon>
    </lineage>
</organism>
<dbReference type="GO" id="GO:0016746">
    <property type="term" value="F:acyltransferase activity"/>
    <property type="evidence" value="ECO:0007669"/>
    <property type="project" value="UniProtKB-KW"/>
</dbReference>
<dbReference type="PANTHER" id="PTHR13285:SF23">
    <property type="entry name" value="TEICHOIC ACID D-ALANYLTRANSFERASE"/>
    <property type="match status" value="1"/>
</dbReference>
<keyword evidence="6 10" id="KW-1133">Transmembrane helix</keyword>
<accession>A0A1F5SJ86</accession>
<evidence type="ECO:0000313" key="12">
    <source>
        <dbReference type="Proteomes" id="UP000178367"/>
    </source>
</evidence>
<comment type="subcellular location">
    <subcellularLocation>
        <location evidence="1">Cell membrane</location>
        <topology evidence="1">Multi-pass membrane protein</topology>
    </subcellularLocation>
</comment>
<dbReference type="InterPro" id="IPR051085">
    <property type="entry name" value="MB_O-acyltransferase"/>
</dbReference>
<feature type="transmembrane region" description="Helical" evidence="10">
    <location>
        <begin position="34"/>
        <end position="59"/>
    </location>
</feature>
<feature type="transmembrane region" description="Helical" evidence="10">
    <location>
        <begin position="6"/>
        <end position="22"/>
    </location>
</feature>
<feature type="transmembrane region" description="Helical" evidence="10">
    <location>
        <begin position="365"/>
        <end position="385"/>
    </location>
</feature>
<evidence type="ECO:0000256" key="2">
    <source>
        <dbReference type="ARBA" id="ARBA00010323"/>
    </source>
</evidence>
<sequence length="477" mass="55066">MLFNSIQFLIFFGAVFGSYLLVHKFFSYKAENRLLLVAGYVFYAAWDWRFLSLIFTSALINFYCGEKIFSGQDEREKKRYLVCAVSANLLILGFFKYFDFFAANLSAPLSALGLDPGIGALGIILPLGISFYTFQAMTYVIDIYRREMKPTDDFLDFALFISFFPLILSGPIERAKNLLPQITAKRTLSLDKFYEGCFLIFWGFVQKTVIADNFGARLVDPVFNGAASSGVYVLIAVYAFAIQIYCDFAGYSNIARGLAKCLGIELTVNFNLPYFAANPKDFWRRWHISLSSWFRDYVYIPLGGNRRGRTRTIANLFMTMVLCGFWHGAAWTFVVWGAFHGILLAVHRFISGKLPAVSGRLASKFFYAGQVFLFFNVICLGWLIFRSSSLKEAWELGRNLFTGWDLALTPHLAISLYYFVFFSACLFVVEFFQYRRNDLMYFYRARPAVRILFYLVCFYLIIIYGWSETQEFIYFQF</sequence>
<evidence type="ECO:0000256" key="1">
    <source>
        <dbReference type="ARBA" id="ARBA00004651"/>
    </source>
</evidence>
<name>A0A1F5SJ86_9BACT</name>
<evidence type="ECO:0008006" key="13">
    <source>
        <dbReference type="Google" id="ProtNLM"/>
    </source>
</evidence>
<evidence type="ECO:0000313" key="11">
    <source>
        <dbReference type="EMBL" id="OGF26729.1"/>
    </source>
</evidence>
<feature type="transmembrane region" description="Helical" evidence="10">
    <location>
        <begin position="406"/>
        <end position="429"/>
    </location>
</feature>
<dbReference type="GO" id="GO:0042121">
    <property type="term" value="P:alginic acid biosynthetic process"/>
    <property type="evidence" value="ECO:0007669"/>
    <property type="project" value="InterPro"/>
</dbReference>
<dbReference type="Proteomes" id="UP000178367">
    <property type="component" value="Unassembled WGS sequence"/>
</dbReference>
<evidence type="ECO:0000256" key="8">
    <source>
        <dbReference type="ARBA" id="ARBA00023315"/>
    </source>
</evidence>
<feature type="transmembrane region" description="Helical" evidence="10">
    <location>
        <begin position="231"/>
        <end position="250"/>
    </location>
</feature>
<evidence type="ECO:0000256" key="4">
    <source>
        <dbReference type="ARBA" id="ARBA00022679"/>
    </source>
</evidence>
<dbReference type="Pfam" id="PF03062">
    <property type="entry name" value="MBOAT"/>
    <property type="match status" value="1"/>
</dbReference>
<feature type="transmembrane region" description="Helical" evidence="10">
    <location>
        <begin position="79"/>
        <end position="98"/>
    </location>
</feature>
<dbReference type="PIRSF" id="PIRSF016636">
    <property type="entry name" value="AlgI_DltB"/>
    <property type="match status" value="1"/>
</dbReference>
<keyword evidence="3 9" id="KW-1003">Cell membrane</keyword>